<comment type="function">
    <text evidence="4">Component of the eukaryotic translation initiation factor 3 (eIF-3) complex, which is involved in protein synthesis of a specialized repertoire of mRNAs and, together with other initiation factors, stimulates binding of mRNA and methionyl-tRNAi to the 40S ribosome. The eIF-3 complex specifically targets and initiates translation of a subset of mRNAs involved in cell proliferation.</text>
</comment>
<dbReference type="Gene3D" id="1.10.10.10">
    <property type="entry name" value="Winged helix-like DNA-binding domain superfamily/Winged helix DNA-binding domain"/>
    <property type="match status" value="1"/>
</dbReference>
<dbReference type="GO" id="GO:0033290">
    <property type="term" value="C:eukaryotic 48S preinitiation complex"/>
    <property type="evidence" value="ECO:0007669"/>
    <property type="project" value="UniProtKB-UniRule"/>
</dbReference>
<dbReference type="InterPro" id="IPR009374">
    <property type="entry name" value="eIF3k"/>
</dbReference>
<keyword evidence="3 4" id="KW-0648">Protein biosynthesis</keyword>
<evidence type="ECO:0000256" key="3">
    <source>
        <dbReference type="ARBA" id="ARBA00022917"/>
    </source>
</evidence>
<dbReference type="GO" id="GO:0001732">
    <property type="term" value="P:formation of cytoplasmic translation initiation complex"/>
    <property type="evidence" value="ECO:0007669"/>
    <property type="project" value="UniProtKB-UniRule"/>
</dbReference>
<dbReference type="GO" id="GO:0006446">
    <property type="term" value="P:regulation of translational initiation"/>
    <property type="evidence" value="ECO:0007669"/>
    <property type="project" value="InterPro"/>
</dbReference>
<sequence>MPSVADRTVYPSSTSEWVKPAARPVEIDDLIAGVDRYNPANVSFLEDYLYDQVKSGSYDCLANLATLKLYQFNPNLLNTDVLVHILLKTLIATPGPDFGLSVALIGDRAFSVPASEEEDEMEGHLPALLEFLTKAHSLLRTCQFSQFWKLLNGDEEAATILRQNQLAEHPLFAKLIRTDVVSKAVASTNQRISSSLLGKWLDLSGDELNKFITSELKWTIEGDVVTIGQNEDNDVKGKTVRENVELNQLTKVIAAGQR</sequence>
<dbReference type="AlphaFoldDB" id="A0A0F7ST64"/>
<comment type="similarity">
    <text evidence="4">Belongs to the eIF-3 subunit K family.</text>
</comment>
<keyword evidence="1 4" id="KW-0963">Cytoplasm</keyword>
<name>A0A0F7ST64_PHARH</name>
<dbReference type="HAMAP" id="MF_03010">
    <property type="entry name" value="eIF3k"/>
    <property type="match status" value="1"/>
</dbReference>
<comment type="subunit">
    <text evidence="4">Component of the eukaryotic translation initiation factor 3 (eIF-3) complex.</text>
</comment>
<dbReference type="Gene3D" id="1.25.40.250">
    <property type="entry name" value="ARM repeat, domain 1"/>
    <property type="match status" value="1"/>
</dbReference>
<dbReference type="InterPro" id="IPR016024">
    <property type="entry name" value="ARM-type_fold"/>
</dbReference>
<proteinExistence type="inferred from homology"/>
<feature type="domain" description="PCI" evidence="5">
    <location>
        <begin position="58"/>
        <end position="243"/>
    </location>
</feature>
<evidence type="ECO:0000256" key="2">
    <source>
        <dbReference type="ARBA" id="ARBA00022540"/>
    </source>
</evidence>
<dbReference type="GO" id="GO:0005852">
    <property type="term" value="C:eukaryotic translation initiation factor 3 complex"/>
    <property type="evidence" value="ECO:0007669"/>
    <property type="project" value="UniProtKB-UniRule"/>
</dbReference>
<dbReference type="InterPro" id="IPR036390">
    <property type="entry name" value="WH_DNA-bd_sf"/>
</dbReference>
<organism evidence="6">
    <name type="scientific">Phaffia rhodozyma</name>
    <name type="common">Yeast</name>
    <name type="synonym">Xanthophyllomyces dendrorhous</name>
    <dbReference type="NCBI Taxonomy" id="264483"/>
    <lineage>
        <taxon>Eukaryota</taxon>
        <taxon>Fungi</taxon>
        <taxon>Dikarya</taxon>
        <taxon>Basidiomycota</taxon>
        <taxon>Agaricomycotina</taxon>
        <taxon>Tremellomycetes</taxon>
        <taxon>Cystofilobasidiales</taxon>
        <taxon>Mrakiaceae</taxon>
        <taxon>Phaffia</taxon>
    </lineage>
</organism>
<dbReference type="GO" id="GO:0016282">
    <property type="term" value="C:eukaryotic 43S preinitiation complex"/>
    <property type="evidence" value="ECO:0007669"/>
    <property type="project" value="UniProtKB-UniRule"/>
</dbReference>
<dbReference type="GO" id="GO:0003723">
    <property type="term" value="F:RNA binding"/>
    <property type="evidence" value="ECO:0007669"/>
    <property type="project" value="UniProtKB-UniRule"/>
</dbReference>
<dbReference type="PANTHER" id="PTHR13022">
    <property type="entry name" value="EUKARYOTIC TRANSLATION INITIATION FACTOR 3 SUBUNIT 11"/>
    <property type="match status" value="1"/>
</dbReference>
<evidence type="ECO:0000313" key="6">
    <source>
        <dbReference type="EMBL" id="CED84681.1"/>
    </source>
</evidence>
<dbReference type="SUPFAM" id="SSF46785">
    <property type="entry name" value="Winged helix' DNA-binding domain"/>
    <property type="match status" value="1"/>
</dbReference>
<evidence type="ECO:0000256" key="4">
    <source>
        <dbReference type="HAMAP-Rule" id="MF_03010"/>
    </source>
</evidence>
<keyword evidence="2 4" id="KW-0396">Initiation factor</keyword>
<dbReference type="GO" id="GO:0043022">
    <property type="term" value="F:ribosome binding"/>
    <property type="evidence" value="ECO:0007669"/>
    <property type="project" value="InterPro"/>
</dbReference>
<dbReference type="InterPro" id="IPR000717">
    <property type="entry name" value="PCI_dom"/>
</dbReference>
<dbReference type="InterPro" id="IPR033464">
    <property type="entry name" value="CSN8_PSD8_EIF3K"/>
</dbReference>
<evidence type="ECO:0000256" key="1">
    <source>
        <dbReference type="ARBA" id="ARBA00022490"/>
    </source>
</evidence>
<dbReference type="InterPro" id="IPR016020">
    <property type="entry name" value="Transl_init_fac_sub12_N_euk"/>
</dbReference>
<dbReference type="PANTHER" id="PTHR13022:SF0">
    <property type="entry name" value="EUKARYOTIC TRANSLATION INITIATION FACTOR 3 SUBUNIT K"/>
    <property type="match status" value="1"/>
</dbReference>
<comment type="subcellular location">
    <subcellularLocation>
        <location evidence="4">Cytoplasm</location>
    </subcellularLocation>
</comment>
<dbReference type="InterPro" id="IPR036388">
    <property type="entry name" value="WH-like_DNA-bd_sf"/>
</dbReference>
<evidence type="ECO:0000259" key="5">
    <source>
        <dbReference type="PROSITE" id="PS50250"/>
    </source>
</evidence>
<dbReference type="EMBL" id="LN483166">
    <property type="protein sequence ID" value="CED84681.1"/>
    <property type="molecule type" value="Genomic_DNA"/>
</dbReference>
<reference evidence="6" key="1">
    <citation type="submission" date="2014-08" db="EMBL/GenBank/DDBJ databases">
        <authorList>
            <person name="Sharma Rahul"/>
            <person name="Thines Marco"/>
        </authorList>
    </citation>
    <scope>NUCLEOTIDE SEQUENCE</scope>
</reference>
<dbReference type="GO" id="GO:0003743">
    <property type="term" value="F:translation initiation factor activity"/>
    <property type="evidence" value="ECO:0007669"/>
    <property type="project" value="UniProtKB-UniRule"/>
</dbReference>
<protein>
    <recommendedName>
        <fullName evidence="4">Eukaryotic translation initiation factor 3 subunit K</fullName>
        <shortName evidence="4">eIF3k</shortName>
    </recommendedName>
    <alternativeName>
        <fullName evidence="4">eIF-3 p25</fullName>
    </alternativeName>
</protein>
<accession>A0A0F7ST64</accession>
<dbReference type="SUPFAM" id="SSF48371">
    <property type="entry name" value="ARM repeat"/>
    <property type="match status" value="1"/>
</dbReference>
<dbReference type="Pfam" id="PF10075">
    <property type="entry name" value="CSN8_PSD8_EIF3K"/>
    <property type="match status" value="1"/>
</dbReference>
<dbReference type="PROSITE" id="PS50250">
    <property type="entry name" value="PCI"/>
    <property type="match status" value="1"/>
</dbReference>